<dbReference type="EMBL" id="VICG01000005">
    <property type="protein sequence ID" value="KAA8572068.1"/>
    <property type="molecule type" value="Genomic_DNA"/>
</dbReference>
<feature type="coiled-coil region" evidence="1">
    <location>
        <begin position="156"/>
        <end position="183"/>
    </location>
</feature>
<evidence type="ECO:0000313" key="2">
    <source>
        <dbReference type="EMBL" id="KAA8572068.1"/>
    </source>
</evidence>
<gene>
    <name evidence="2" type="ORF">EYC84_001993</name>
</gene>
<dbReference type="VEuPathDB" id="FungiDB:MFRU_018g00900"/>
<proteinExistence type="predicted"/>
<keyword evidence="3" id="KW-1185">Reference proteome</keyword>
<organism evidence="2 3">
    <name type="scientific">Monilinia fructicola</name>
    <name type="common">Brown rot fungus</name>
    <name type="synonym">Ciboria fructicola</name>
    <dbReference type="NCBI Taxonomy" id="38448"/>
    <lineage>
        <taxon>Eukaryota</taxon>
        <taxon>Fungi</taxon>
        <taxon>Dikarya</taxon>
        <taxon>Ascomycota</taxon>
        <taxon>Pezizomycotina</taxon>
        <taxon>Leotiomycetes</taxon>
        <taxon>Helotiales</taxon>
        <taxon>Sclerotiniaceae</taxon>
        <taxon>Monilinia</taxon>
    </lineage>
</organism>
<reference evidence="2 3" key="1">
    <citation type="submission" date="2019-06" db="EMBL/GenBank/DDBJ databases">
        <title>Genome Sequence of the Brown Rot Fungal Pathogen Monilinia fructicola.</title>
        <authorList>
            <person name="De Miccolis Angelini R.M."/>
            <person name="Landi L."/>
            <person name="Abate D."/>
            <person name="Pollastro S."/>
            <person name="Romanazzi G."/>
            <person name="Faretra F."/>
        </authorList>
    </citation>
    <scope>NUCLEOTIDE SEQUENCE [LARGE SCALE GENOMIC DNA]</scope>
    <source>
        <strain evidence="2 3">Mfrc123</strain>
    </source>
</reference>
<evidence type="ECO:0000313" key="3">
    <source>
        <dbReference type="Proteomes" id="UP000322873"/>
    </source>
</evidence>
<keyword evidence="1" id="KW-0175">Coiled coil</keyword>
<protein>
    <submittedName>
        <fullName evidence="2">Uncharacterized protein</fullName>
    </submittedName>
</protein>
<dbReference type="AlphaFoldDB" id="A0A5M9JRD3"/>
<sequence length="219" mass="25014">MDTTSVQKWVDDLQSSSQPSFAFNASNAIEGTCQMLRDHLHRPSGNLPEGAFATKEFLRAQALYTELIKELRGALEKDLRLTGPVPARLYAVLDLHPWVVAAFGEIERCEAVIMKKNARSKKGDGKREQVLSSSEMHGEKHDDDLKYFWGRERAELQEILRALKVLKERNEKASEGVDNVRKQLRRDMDELEKGLMLRERVDQCTNRSSSTGPQVYRVK</sequence>
<comment type="caution">
    <text evidence="2">The sequence shown here is derived from an EMBL/GenBank/DDBJ whole genome shotgun (WGS) entry which is preliminary data.</text>
</comment>
<name>A0A5M9JRD3_MONFR</name>
<evidence type="ECO:0000256" key="1">
    <source>
        <dbReference type="SAM" id="Coils"/>
    </source>
</evidence>
<dbReference type="Proteomes" id="UP000322873">
    <property type="component" value="Unassembled WGS sequence"/>
</dbReference>
<accession>A0A5M9JRD3</accession>